<evidence type="ECO:0000256" key="3">
    <source>
        <dbReference type="ARBA" id="ARBA00022679"/>
    </source>
</evidence>
<dbReference type="InterPro" id="IPR035595">
    <property type="entry name" value="UDP_glycos_trans_CS"/>
</dbReference>
<dbReference type="Gene3D" id="3.40.50.2000">
    <property type="entry name" value="Glycogen Phosphorylase B"/>
    <property type="match status" value="1"/>
</dbReference>
<feature type="chain" id="PRO_5043110222" description="UDP-glucuronosyltransferase" evidence="5">
    <location>
        <begin position="20"/>
        <end position="516"/>
    </location>
</feature>
<evidence type="ECO:0000256" key="5">
    <source>
        <dbReference type="RuleBase" id="RU362059"/>
    </source>
</evidence>
<dbReference type="PANTHER" id="PTHR48043:SF159">
    <property type="entry name" value="EG:EG0003.4 PROTEIN-RELATED"/>
    <property type="match status" value="1"/>
</dbReference>
<keyword evidence="5" id="KW-1133">Transmembrane helix</keyword>
<dbReference type="EMBL" id="JAPWTK010000045">
    <property type="protein sequence ID" value="KAJ8954699.1"/>
    <property type="molecule type" value="Genomic_DNA"/>
</dbReference>
<keyword evidence="5" id="KW-0472">Membrane</keyword>
<feature type="signal peptide" evidence="5">
    <location>
        <begin position="1"/>
        <end position="19"/>
    </location>
</feature>
<keyword evidence="5" id="KW-0732">Signal</keyword>
<dbReference type="FunFam" id="3.40.50.2000:FF:000050">
    <property type="entry name" value="UDP-glucuronosyltransferase"/>
    <property type="match status" value="1"/>
</dbReference>
<comment type="catalytic activity">
    <reaction evidence="5">
        <text>glucuronate acceptor + UDP-alpha-D-glucuronate = acceptor beta-D-glucuronoside + UDP + H(+)</text>
        <dbReference type="Rhea" id="RHEA:21032"/>
        <dbReference type="ChEBI" id="CHEBI:15378"/>
        <dbReference type="ChEBI" id="CHEBI:58052"/>
        <dbReference type="ChEBI" id="CHEBI:58223"/>
        <dbReference type="ChEBI" id="CHEBI:132367"/>
        <dbReference type="ChEBI" id="CHEBI:132368"/>
        <dbReference type="EC" id="2.4.1.17"/>
    </reaction>
</comment>
<dbReference type="AlphaFoldDB" id="A0AAV8YT94"/>
<dbReference type="Proteomes" id="UP001162162">
    <property type="component" value="Unassembled WGS sequence"/>
</dbReference>
<evidence type="ECO:0000256" key="4">
    <source>
        <dbReference type="RuleBase" id="RU003718"/>
    </source>
</evidence>
<reference evidence="6" key="1">
    <citation type="journal article" date="2023" name="Insect Mol. Biol.">
        <title>Genome sequencing provides insights into the evolution of gene families encoding plant cell wall-degrading enzymes in longhorned beetles.</title>
        <authorList>
            <person name="Shin N.R."/>
            <person name="Okamura Y."/>
            <person name="Kirsch R."/>
            <person name="Pauchet Y."/>
        </authorList>
    </citation>
    <scope>NUCLEOTIDE SEQUENCE</scope>
    <source>
        <strain evidence="6">AMC_N1</strain>
    </source>
</reference>
<feature type="transmembrane region" description="Helical" evidence="5">
    <location>
        <begin position="465"/>
        <end position="498"/>
    </location>
</feature>
<dbReference type="PROSITE" id="PS00375">
    <property type="entry name" value="UDPGT"/>
    <property type="match status" value="1"/>
</dbReference>
<sequence length="516" mass="58478">MNALCYVSLLLWAISLTQCSRILGVFPSSGYSQFILCEKLMAELARRGHEVTVISAYKPKEDITNYKTILTDGLVKETEENMFLLEDITALNSIVFFYKFGLFLTEYILSHQEVQGVIHSNETFDLVIVEQFGNEAHMGFSRHFGAHLILFSSIGLTEWNSHLVGNTRLLSNEPILFTPYTNRMSFFQRLHNTIINILDTLYKHLFVFPQQQELLTKYFPNKIHLDEIIYNASLLLLNSHPSTNHPSFLTSSIVEIGGFHITSKSLPGDIQKSLDEAKDGAILFSMGSNLKMSHLPNHTLNAILNVFSKLKHRVLWKFDGSSIQSKPNNVLISKWLPQSDILAHPNTVAFVTHGGLLSTTEAVFYGVPMVGIPIFGDQKMNVARSVQKGIAVYLPFKGLSEVTLYGAISEILNNPKYKQNSKRYSDILRDRPVKPLDLATYWIEYVIKHGGASHLRNASLDLNWFQLYLLDVVGVLALLVVVLYFFIKLLCVKIYVILKNNTKNKSSKDRATKKRN</sequence>
<dbReference type="CDD" id="cd03784">
    <property type="entry name" value="GT1_Gtf-like"/>
    <property type="match status" value="1"/>
</dbReference>
<evidence type="ECO:0000256" key="2">
    <source>
        <dbReference type="ARBA" id="ARBA00022676"/>
    </source>
</evidence>
<dbReference type="GO" id="GO:0015020">
    <property type="term" value="F:glucuronosyltransferase activity"/>
    <property type="evidence" value="ECO:0007669"/>
    <property type="project" value="UniProtKB-EC"/>
</dbReference>
<accession>A0AAV8YT94</accession>
<keyword evidence="2 4" id="KW-0328">Glycosyltransferase</keyword>
<dbReference type="EC" id="2.4.1.17" evidence="5"/>
<comment type="caution">
    <text evidence="6">The sequence shown here is derived from an EMBL/GenBank/DDBJ whole genome shotgun (WGS) entry which is preliminary data.</text>
</comment>
<evidence type="ECO:0000313" key="6">
    <source>
        <dbReference type="EMBL" id="KAJ8954699.1"/>
    </source>
</evidence>
<protein>
    <recommendedName>
        <fullName evidence="5">UDP-glucuronosyltransferase</fullName>
        <ecNumber evidence="5">2.4.1.17</ecNumber>
    </recommendedName>
</protein>
<keyword evidence="3 4" id="KW-0808">Transferase</keyword>
<keyword evidence="7" id="KW-1185">Reference proteome</keyword>
<name>A0AAV8YT94_9CUCU</name>
<dbReference type="Pfam" id="PF00201">
    <property type="entry name" value="UDPGT"/>
    <property type="match status" value="1"/>
</dbReference>
<comment type="similarity">
    <text evidence="1 4">Belongs to the UDP-glycosyltransferase family.</text>
</comment>
<gene>
    <name evidence="6" type="ORF">NQ318_011392</name>
</gene>
<dbReference type="GO" id="GO:0016020">
    <property type="term" value="C:membrane"/>
    <property type="evidence" value="ECO:0007669"/>
    <property type="project" value="UniProtKB-SubCell"/>
</dbReference>
<dbReference type="InterPro" id="IPR050271">
    <property type="entry name" value="UDP-glycosyltransferase"/>
</dbReference>
<evidence type="ECO:0000313" key="7">
    <source>
        <dbReference type="Proteomes" id="UP001162162"/>
    </source>
</evidence>
<keyword evidence="5" id="KW-0812">Transmembrane</keyword>
<dbReference type="SUPFAM" id="SSF53756">
    <property type="entry name" value="UDP-Glycosyltransferase/glycogen phosphorylase"/>
    <property type="match status" value="1"/>
</dbReference>
<comment type="subcellular location">
    <subcellularLocation>
        <location evidence="5">Membrane</location>
        <topology evidence="5">Single-pass membrane protein</topology>
    </subcellularLocation>
</comment>
<dbReference type="PANTHER" id="PTHR48043">
    <property type="entry name" value="EG:EG0003.4 PROTEIN-RELATED"/>
    <property type="match status" value="1"/>
</dbReference>
<proteinExistence type="inferred from homology"/>
<organism evidence="6 7">
    <name type="scientific">Aromia moschata</name>
    <dbReference type="NCBI Taxonomy" id="1265417"/>
    <lineage>
        <taxon>Eukaryota</taxon>
        <taxon>Metazoa</taxon>
        <taxon>Ecdysozoa</taxon>
        <taxon>Arthropoda</taxon>
        <taxon>Hexapoda</taxon>
        <taxon>Insecta</taxon>
        <taxon>Pterygota</taxon>
        <taxon>Neoptera</taxon>
        <taxon>Endopterygota</taxon>
        <taxon>Coleoptera</taxon>
        <taxon>Polyphaga</taxon>
        <taxon>Cucujiformia</taxon>
        <taxon>Chrysomeloidea</taxon>
        <taxon>Cerambycidae</taxon>
        <taxon>Cerambycinae</taxon>
        <taxon>Callichromatini</taxon>
        <taxon>Aromia</taxon>
    </lineage>
</organism>
<evidence type="ECO:0000256" key="1">
    <source>
        <dbReference type="ARBA" id="ARBA00009995"/>
    </source>
</evidence>
<dbReference type="InterPro" id="IPR002213">
    <property type="entry name" value="UDP_glucos_trans"/>
</dbReference>